<sequence>MANSRLDLEQKKPLSEENTIGDRLAIYNQRKGSGRGEIINRHVLRKLKEKGHWKVLRHPLVLNWINEKCLSCTAFYALHVLLYFVFLFLLYSYVHGRPTVVKNMFVTAIILFFVFFLLVKAALKLQTGVRSVSFWFLASYLFNIATYALTLFYIWSFHFFNFDNYHEEVKKTVSWFLPIIAILSSWINCLFLNTTIIWIPTLLCFAFSFQLIMRDSGTQPWDDTPATNSSFPTVIMAILQSFTKTSAMMIGEVEANDILERKTWIANLLLILFEIITVILLMNLMISLAVGDVNELRLNAEERLLKIKVNFCIEALHLSEQITLLDGLACIRVLHRAHTNNVLVIYKNSDTVYSKRIQAIRARFFNEASPATDPKTADIKVPDPSKEKHPPNNTISVDNQPLPTSSTFDTTTSTSFYSIDSRRSSSSTLVDWQQVASRPLADSAAIATSEQWTIASSSTHLDSYKTALDYELVVGAQEHTQQKVAPQPELHPLLSPVKKQKVLDNALAVAKVYDFVLSSTGIRVRKETLTNKATLMCLQGMTLHLVEASPSGINPLTDAERFKELQALKDEETHWRKFQSKHYYLNINAQQD</sequence>
<dbReference type="GO" id="GO:1902495">
    <property type="term" value="C:transmembrane transporter complex"/>
    <property type="evidence" value="ECO:0007669"/>
    <property type="project" value="TreeGrafter"/>
</dbReference>
<evidence type="ECO:0000256" key="2">
    <source>
        <dbReference type="ARBA" id="ARBA00022737"/>
    </source>
</evidence>
<dbReference type="GO" id="GO:0034220">
    <property type="term" value="P:monoatomic ion transmembrane transport"/>
    <property type="evidence" value="ECO:0007669"/>
    <property type="project" value="UniProtKB-KW"/>
</dbReference>
<keyword evidence="8" id="KW-1133">Transmembrane helix</keyword>
<feature type="transmembrane region" description="Helical" evidence="8">
    <location>
        <begin position="268"/>
        <end position="290"/>
    </location>
</feature>
<feature type="transmembrane region" description="Helical" evidence="8">
    <location>
        <begin position="100"/>
        <end position="122"/>
    </location>
</feature>
<evidence type="ECO:0000256" key="3">
    <source>
        <dbReference type="ARBA" id="ARBA00023043"/>
    </source>
</evidence>
<feature type="transmembrane region" description="Helical" evidence="8">
    <location>
        <begin position="175"/>
        <end position="207"/>
    </location>
</feature>
<keyword evidence="2" id="KW-0677">Repeat</keyword>
<keyword evidence="1" id="KW-0813">Transport</keyword>
<evidence type="ECO:0000313" key="10">
    <source>
        <dbReference type="WBParaSite" id="jg1422"/>
    </source>
</evidence>
<dbReference type="AlphaFoldDB" id="A0A915CZ64"/>
<keyword evidence="8" id="KW-0472">Membrane</keyword>
<name>A0A915CZ64_9BILA</name>
<accession>A0A915CZ64</accession>
<dbReference type="WBParaSite" id="jg1422">
    <property type="protein sequence ID" value="jg1422"/>
    <property type="gene ID" value="jg1422"/>
</dbReference>
<feature type="region of interest" description="Disordered" evidence="7">
    <location>
        <begin position="370"/>
        <end position="404"/>
    </location>
</feature>
<feature type="compositionally biased region" description="Polar residues" evidence="7">
    <location>
        <begin position="391"/>
        <end position="403"/>
    </location>
</feature>
<dbReference type="PANTHER" id="PTHR47143:SF1">
    <property type="entry name" value="ION_TRANS DOMAIN-CONTAINING PROTEIN"/>
    <property type="match status" value="1"/>
</dbReference>
<protein>
    <submittedName>
        <fullName evidence="10">Ion transport domain-containing protein</fullName>
    </submittedName>
</protein>
<dbReference type="PANTHER" id="PTHR47143">
    <property type="entry name" value="TRANSIENT RECEPTOR POTENTIAL CATION CHANNEL PROTEIN PAINLESS"/>
    <property type="match status" value="1"/>
</dbReference>
<keyword evidence="4" id="KW-0406">Ion transport</keyword>
<evidence type="ECO:0000256" key="6">
    <source>
        <dbReference type="ARBA" id="ARBA00023303"/>
    </source>
</evidence>
<dbReference type="GO" id="GO:0022857">
    <property type="term" value="F:transmembrane transporter activity"/>
    <property type="evidence" value="ECO:0007669"/>
    <property type="project" value="TreeGrafter"/>
</dbReference>
<reference evidence="10" key="1">
    <citation type="submission" date="2022-11" db="UniProtKB">
        <authorList>
            <consortium name="WormBaseParasite"/>
        </authorList>
    </citation>
    <scope>IDENTIFICATION</scope>
</reference>
<feature type="transmembrane region" description="Helical" evidence="8">
    <location>
        <begin position="134"/>
        <end position="155"/>
    </location>
</feature>
<keyword evidence="9" id="KW-1185">Reference proteome</keyword>
<evidence type="ECO:0000256" key="1">
    <source>
        <dbReference type="ARBA" id="ARBA00022448"/>
    </source>
</evidence>
<organism evidence="9 10">
    <name type="scientific">Ditylenchus dipsaci</name>
    <dbReference type="NCBI Taxonomy" id="166011"/>
    <lineage>
        <taxon>Eukaryota</taxon>
        <taxon>Metazoa</taxon>
        <taxon>Ecdysozoa</taxon>
        <taxon>Nematoda</taxon>
        <taxon>Chromadorea</taxon>
        <taxon>Rhabditida</taxon>
        <taxon>Tylenchina</taxon>
        <taxon>Tylenchomorpha</taxon>
        <taxon>Sphaerularioidea</taxon>
        <taxon>Anguinidae</taxon>
        <taxon>Anguininae</taxon>
        <taxon>Ditylenchus</taxon>
    </lineage>
</organism>
<evidence type="ECO:0000313" key="9">
    <source>
        <dbReference type="Proteomes" id="UP000887574"/>
    </source>
</evidence>
<dbReference type="Proteomes" id="UP000887574">
    <property type="component" value="Unplaced"/>
</dbReference>
<keyword evidence="5" id="KW-0325">Glycoprotein</keyword>
<keyword evidence="6" id="KW-0407">Ion channel</keyword>
<evidence type="ECO:0000256" key="4">
    <source>
        <dbReference type="ARBA" id="ARBA00023065"/>
    </source>
</evidence>
<evidence type="ECO:0000256" key="8">
    <source>
        <dbReference type="SAM" id="Phobius"/>
    </source>
</evidence>
<dbReference type="InterPro" id="IPR052076">
    <property type="entry name" value="TRP_cation_channel"/>
</dbReference>
<evidence type="ECO:0000256" key="5">
    <source>
        <dbReference type="ARBA" id="ARBA00023180"/>
    </source>
</evidence>
<keyword evidence="8" id="KW-0812">Transmembrane</keyword>
<evidence type="ECO:0000256" key="7">
    <source>
        <dbReference type="SAM" id="MobiDB-lite"/>
    </source>
</evidence>
<proteinExistence type="predicted"/>
<feature type="compositionally biased region" description="Basic and acidic residues" evidence="7">
    <location>
        <begin position="375"/>
        <end position="390"/>
    </location>
</feature>
<keyword evidence="3" id="KW-0040">ANK repeat</keyword>
<feature type="transmembrane region" description="Helical" evidence="8">
    <location>
        <begin position="74"/>
        <end position="94"/>
    </location>
</feature>